<reference evidence="8 9" key="1">
    <citation type="submission" date="2024-03" db="EMBL/GenBank/DDBJ databases">
        <authorList>
            <person name="Jo J.-H."/>
        </authorList>
    </citation>
    <scope>NUCLEOTIDE SEQUENCE [LARGE SCALE GENOMIC DNA]</scope>
    <source>
        <strain evidence="8 9">AS3R-12</strain>
    </source>
</reference>
<dbReference type="InterPro" id="IPR051398">
    <property type="entry name" value="Polysacch_Deacetylase"/>
</dbReference>
<dbReference type="InterPro" id="IPR002509">
    <property type="entry name" value="NODB_dom"/>
</dbReference>
<dbReference type="CDD" id="cd10918">
    <property type="entry name" value="CE4_NodB_like_5s_6s"/>
    <property type="match status" value="1"/>
</dbReference>
<dbReference type="InterPro" id="IPR011330">
    <property type="entry name" value="Glyco_hydro/deAcase_b/a-brl"/>
</dbReference>
<evidence type="ECO:0000256" key="1">
    <source>
        <dbReference type="ARBA" id="ARBA00003236"/>
    </source>
</evidence>
<comment type="similarity">
    <text evidence="3">Belongs to the polysaccharide deacetylase family.</text>
</comment>
<sequence>MRRSIIRTGLWACRLGGLFAVARRVTRRRLRVLCYHGFALNDEAAFRPSLFISADTFARRMRYIARKGFPVVSLDHATSLLEQDAVDHAPVVITIDDGFHSTHAIAGPELKTHGFPSTLYLTSYYFEKGGPILQIALAYICWKSPLAEVNLEGLGLDAAGDWGSLTLDGETRGELANRLFVAACAAFDSDGRTAFARRLAAKMEVDYDAIVSSRKLSLLSRDELRDLAASGMAIELHTHRHVLPEDMNAALSEIADNRAVIEKVTGRPARHFCYPSGVWSASRFPALRMSGVTTATTCEAGLARHGANLLALPRVLDDSRVSQIEFEAELSGISDLYRDLVGAGKRKAAALSAYGNWVAETALPVLAA</sequence>
<evidence type="ECO:0000256" key="2">
    <source>
        <dbReference type="ARBA" id="ARBA00004613"/>
    </source>
</evidence>
<accession>A0ABU8S6B3</accession>
<dbReference type="Gene3D" id="3.20.20.370">
    <property type="entry name" value="Glycoside hydrolase/deacetylase"/>
    <property type="match status" value="1"/>
</dbReference>
<dbReference type="PANTHER" id="PTHR34216:SF3">
    <property type="entry name" value="POLY-BETA-1,6-N-ACETYL-D-GLUCOSAMINE N-DEACETYLASE"/>
    <property type="match status" value="1"/>
</dbReference>
<dbReference type="EMBL" id="JBBHJY010000002">
    <property type="protein sequence ID" value="MEJ6009446.1"/>
    <property type="molecule type" value="Genomic_DNA"/>
</dbReference>
<comment type="subcellular location">
    <subcellularLocation>
        <location evidence="2">Secreted</location>
    </subcellularLocation>
</comment>
<evidence type="ECO:0000313" key="9">
    <source>
        <dbReference type="Proteomes" id="UP001379235"/>
    </source>
</evidence>
<dbReference type="Proteomes" id="UP001379235">
    <property type="component" value="Unassembled WGS sequence"/>
</dbReference>
<keyword evidence="5" id="KW-0732">Signal</keyword>
<evidence type="ECO:0000256" key="5">
    <source>
        <dbReference type="ARBA" id="ARBA00022729"/>
    </source>
</evidence>
<keyword evidence="9" id="KW-1185">Reference proteome</keyword>
<feature type="domain" description="NodB homology" evidence="7">
    <location>
        <begin position="221"/>
        <end position="293"/>
    </location>
</feature>
<comment type="caution">
    <text evidence="8">The sequence shown here is derived from an EMBL/GenBank/DDBJ whole genome shotgun (WGS) entry which is preliminary data.</text>
</comment>
<keyword evidence="8" id="KW-0378">Hydrolase</keyword>
<evidence type="ECO:0000313" key="8">
    <source>
        <dbReference type="EMBL" id="MEJ6009446.1"/>
    </source>
</evidence>
<name>A0ABU8S6B3_9SPHN</name>
<gene>
    <name evidence="8" type="ORF">WG900_05890</name>
</gene>
<dbReference type="GO" id="GO:0016787">
    <property type="term" value="F:hydrolase activity"/>
    <property type="evidence" value="ECO:0007669"/>
    <property type="project" value="UniProtKB-KW"/>
</dbReference>
<dbReference type="PANTHER" id="PTHR34216">
    <property type="match status" value="1"/>
</dbReference>
<evidence type="ECO:0000256" key="6">
    <source>
        <dbReference type="ARBA" id="ARBA00032976"/>
    </source>
</evidence>
<proteinExistence type="inferred from homology"/>
<protein>
    <recommendedName>
        <fullName evidence="4">Chitooligosaccharide deacetylase</fullName>
    </recommendedName>
    <alternativeName>
        <fullName evidence="6">Nodulation protein B</fullName>
    </alternativeName>
</protein>
<evidence type="ECO:0000256" key="4">
    <source>
        <dbReference type="ARBA" id="ARBA00020071"/>
    </source>
</evidence>
<dbReference type="SUPFAM" id="SSF88713">
    <property type="entry name" value="Glycoside hydrolase/deacetylase"/>
    <property type="match status" value="1"/>
</dbReference>
<evidence type="ECO:0000256" key="3">
    <source>
        <dbReference type="ARBA" id="ARBA00010973"/>
    </source>
</evidence>
<dbReference type="RefSeq" id="WP_339965516.1">
    <property type="nucleotide sequence ID" value="NZ_JBBHJY010000002.1"/>
</dbReference>
<organism evidence="8 9">
    <name type="scientific">Novosphingobium aquae</name>
    <dbReference type="NCBI Taxonomy" id="3133435"/>
    <lineage>
        <taxon>Bacteria</taxon>
        <taxon>Pseudomonadati</taxon>
        <taxon>Pseudomonadota</taxon>
        <taxon>Alphaproteobacteria</taxon>
        <taxon>Sphingomonadales</taxon>
        <taxon>Sphingomonadaceae</taxon>
        <taxon>Novosphingobium</taxon>
    </lineage>
</organism>
<comment type="function">
    <text evidence="1">Is involved in generating a small heat-stable compound (Nod), an acylated oligomer of N-acetylglucosamine, that stimulates mitosis in various plant protoplasts.</text>
</comment>
<evidence type="ECO:0000259" key="7">
    <source>
        <dbReference type="Pfam" id="PF01522"/>
    </source>
</evidence>
<dbReference type="Pfam" id="PF01522">
    <property type="entry name" value="Polysacc_deac_1"/>
    <property type="match status" value="1"/>
</dbReference>